<dbReference type="Pfam" id="PF00512">
    <property type="entry name" value="HisKA"/>
    <property type="match status" value="1"/>
</dbReference>
<dbReference type="InterPro" id="IPR036890">
    <property type="entry name" value="HATPase_C_sf"/>
</dbReference>
<dbReference type="InterPro" id="IPR011006">
    <property type="entry name" value="CheY-like_superfamily"/>
</dbReference>
<organism evidence="12 13">
    <name type="scientific">Clostridium tanneri</name>
    <dbReference type="NCBI Taxonomy" id="3037988"/>
    <lineage>
        <taxon>Bacteria</taxon>
        <taxon>Bacillati</taxon>
        <taxon>Bacillota</taxon>
        <taxon>Clostridia</taxon>
        <taxon>Eubacteriales</taxon>
        <taxon>Clostridiaceae</taxon>
        <taxon>Clostridium</taxon>
    </lineage>
</organism>
<evidence type="ECO:0000256" key="6">
    <source>
        <dbReference type="ARBA" id="ARBA00023012"/>
    </source>
</evidence>
<dbReference type="InterPro" id="IPR005467">
    <property type="entry name" value="His_kinase_dom"/>
</dbReference>
<feature type="domain" description="Response regulatory" evidence="11">
    <location>
        <begin position="8"/>
        <end position="126"/>
    </location>
</feature>
<dbReference type="CDD" id="cd00082">
    <property type="entry name" value="HisKA"/>
    <property type="match status" value="1"/>
</dbReference>
<dbReference type="EMBL" id="JARUJP010000007">
    <property type="protein sequence ID" value="MDW8801175.1"/>
    <property type="molecule type" value="Genomic_DNA"/>
</dbReference>
<evidence type="ECO:0000259" key="10">
    <source>
        <dbReference type="PROSITE" id="PS50109"/>
    </source>
</evidence>
<dbReference type="SMART" id="SM00387">
    <property type="entry name" value="HATPase_c"/>
    <property type="match status" value="1"/>
</dbReference>
<evidence type="ECO:0000256" key="2">
    <source>
        <dbReference type="ARBA" id="ARBA00012438"/>
    </source>
</evidence>
<dbReference type="Gene3D" id="3.40.50.2300">
    <property type="match status" value="1"/>
</dbReference>
<dbReference type="SUPFAM" id="SSF47384">
    <property type="entry name" value="Homodimeric domain of signal transducing histidine kinase"/>
    <property type="match status" value="1"/>
</dbReference>
<protein>
    <recommendedName>
        <fullName evidence="3">Stage 0 sporulation protein A homolog</fullName>
        <ecNumber evidence="2">2.7.13.3</ecNumber>
    </recommendedName>
</protein>
<evidence type="ECO:0000256" key="8">
    <source>
        <dbReference type="PROSITE-ProRule" id="PRU00169"/>
    </source>
</evidence>
<dbReference type="InterPro" id="IPR001789">
    <property type="entry name" value="Sig_transdc_resp-reg_receiver"/>
</dbReference>
<evidence type="ECO:0000256" key="7">
    <source>
        <dbReference type="ARBA" id="ARBA00024867"/>
    </source>
</evidence>
<evidence type="ECO:0000256" key="4">
    <source>
        <dbReference type="ARBA" id="ARBA00022553"/>
    </source>
</evidence>
<keyword evidence="13" id="KW-1185">Reference proteome</keyword>
<feature type="domain" description="Histidine kinase" evidence="10">
    <location>
        <begin position="170"/>
        <end position="392"/>
    </location>
</feature>
<dbReference type="PROSITE" id="PS50109">
    <property type="entry name" value="HIS_KIN"/>
    <property type="match status" value="1"/>
</dbReference>
<comment type="caution">
    <text evidence="12">The sequence shown here is derived from an EMBL/GenBank/DDBJ whole genome shotgun (WGS) entry which is preliminary data.</text>
</comment>
<dbReference type="SMART" id="SM00448">
    <property type="entry name" value="REC"/>
    <property type="match status" value="1"/>
</dbReference>
<comment type="catalytic activity">
    <reaction evidence="1">
        <text>ATP + protein L-histidine = ADP + protein N-phospho-L-histidine.</text>
        <dbReference type="EC" id="2.7.13.3"/>
    </reaction>
</comment>
<reference evidence="12 13" key="1">
    <citation type="submission" date="2023-04" db="EMBL/GenBank/DDBJ databases">
        <title>Clostridium tannerae sp. nov., isolated from the fecal material of an alpaca.</title>
        <authorList>
            <person name="Miller S."/>
            <person name="Hendry M."/>
            <person name="King J."/>
            <person name="Sankaranarayanan K."/>
            <person name="Lawson P.A."/>
        </authorList>
    </citation>
    <scope>NUCLEOTIDE SEQUENCE [LARGE SCALE GENOMIC DNA]</scope>
    <source>
        <strain evidence="12 13">A1-XYC3</strain>
    </source>
</reference>
<dbReference type="GO" id="GO:0016301">
    <property type="term" value="F:kinase activity"/>
    <property type="evidence" value="ECO:0007669"/>
    <property type="project" value="UniProtKB-KW"/>
</dbReference>
<dbReference type="Proteomes" id="UP001281656">
    <property type="component" value="Unassembled WGS sequence"/>
</dbReference>
<evidence type="ECO:0000256" key="5">
    <source>
        <dbReference type="ARBA" id="ARBA00022777"/>
    </source>
</evidence>
<dbReference type="Pfam" id="PF02518">
    <property type="entry name" value="HATPase_c"/>
    <property type="match status" value="1"/>
</dbReference>
<sequence>MEKDALYNILIVDDNRNNLISLRALIEEYINANVIEANCGQEALRELLKQSIDLIILDVQMEGMDGFELATLIKQRRKTESIPIVFLTAAYTNEQFRKRGFQVGAVDYLTKPIDEYQLINRINIYLKMIEKERTMNLELEQRVNDQVKELKKAKELAEQLNEAKSTFIANMSHELRTPLNILLSTTQLINLYLREDRALDREKLQSKINLQVQNCYRLLRLVNNLIDITKIDAGYFNLRLSMCNIIEIVEEITMSVVEYVENKGANLIFDTDIEEKIICCDLDAIERIMLNLLSNAIKYTPKGGSIFVNVKDLGDKVMISVRDTGIGIPEDKLNIIFQRFKQVDNLLTRQCEGSGIGLNLVKSLVEMHNGQIYVESEYGKGSELIFELPTDLQGEQESIPDLKPLITEENVMQRIHVEFSDIYY</sequence>
<dbReference type="InterPro" id="IPR036097">
    <property type="entry name" value="HisK_dim/P_sf"/>
</dbReference>
<dbReference type="InterPro" id="IPR003594">
    <property type="entry name" value="HATPase_dom"/>
</dbReference>
<keyword evidence="5 12" id="KW-0418">Kinase</keyword>
<dbReference type="PROSITE" id="PS50110">
    <property type="entry name" value="RESPONSE_REGULATORY"/>
    <property type="match status" value="1"/>
</dbReference>
<accession>A0ABU4JSR0</accession>
<dbReference type="SUPFAM" id="SSF55874">
    <property type="entry name" value="ATPase domain of HSP90 chaperone/DNA topoisomerase II/histidine kinase"/>
    <property type="match status" value="1"/>
</dbReference>
<evidence type="ECO:0000256" key="9">
    <source>
        <dbReference type="SAM" id="Coils"/>
    </source>
</evidence>
<dbReference type="InterPro" id="IPR003661">
    <property type="entry name" value="HisK_dim/P_dom"/>
</dbReference>
<dbReference type="InterPro" id="IPR004358">
    <property type="entry name" value="Sig_transdc_His_kin-like_C"/>
</dbReference>
<keyword evidence="5 12" id="KW-0808">Transferase</keyword>
<dbReference type="PRINTS" id="PR00344">
    <property type="entry name" value="BCTRLSENSOR"/>
</dbReference>
<dbReference type="PANTHER" id="PTHR43547:SF2">
    <property type="entry name" value="HYBRID SIGNAL TRANSDUCTION HISTIDINE KINASE C"/>
    <property type="match status" value="1"/>
</dbReference>
<feature type="coiled-coil region" evidence="9">
    <location>
        <begin position="129"/>
        <end position="170"/>
    </location>
</feature>
<dbReference type="CDD" id="cd16922">
    <property type="entry name" value="HATPase_EvgS-ArcB-TorS-like"/>
    <property type="match status" value="1"/>
</dbReference>
<dbReference type="Gene3D" id="1.10.287.130">
    <property type="match status" value="1"/>
</dbReference>
<dbReference type="EC" id="2.7.13.3" evidence="2"/>
<feature type="modified residue" description="4-aspartylphosphate" evidence="8">
    <location>
        <position position="58"/>
    </location>
</feature>
<dbReference type="SMART" id="SM00388">
    <property type="entry name" value="HisKA"/>
    <property type="match status" value="1"/>
</dbReference>
<dbReference type="RefSeq" id="WP_261671677.1">
    <property type="nucleotide sequence ID" value="NZ_JARUJP010000007.1"/>
</dbReference>
<proteinExistence type="predicted"/>
<gene>
    <name evidence="12" type="ORF">P8V03_08385</name>
</gene>
<evidence type="ECO:0000313" key="12">
    <source>
        <dbReference type="EMBL" id="MDW8801175.1"/>
    </source>
</evidence>
<evidence type="ECO:0000256" key="1">
    <source>
        <dbReference type="ARBA" id="ARBA00000085"/>
    </source>
</evidence>
<dbReference type="Pfam" id="PF00072">
    <property type="entry name" value="Response_reg"/>
    <property type="match status" value="1"/>
</dbReference>
<dbReference type="Gene3D" id="3.30.565.10">
    <property type="entry name" value="Histidine kinase-like ATPase, C-terminal domain"/>
    <property type="match status" value="1"/>
</dbReference>
<keyword evidence="4 8" id="KW-0597">Phosphoprotein</keyword>
<dbReference type="SUPFAM" id="SSF52172">
    <property type="entry name" value="CheY-like"/>
    <property type="match status" value="1"/>
</dbReference>
<comment type="function">
    <text evidence="7">May play the central regulatory role in sporulation. It may be an element of the effector pathway responsible for the activation of sporulation genes in response to nutritional stress. Spo0A may act in concert with spo0H (a sigma factor) to control the expression of some genes that are critical to the sporulation process.</text>
</comment>
<keyword evidence="6" id="KW-0902">Two-component regulatory system</keyword>
<keyword evidence="9" id="KW-0175">Coiled coil</keyword>
<evidence type="ECO:0000313" key="13">
    <source>
        <dbReference type="Proteomes" id="UP001281656"/>
    </source>
</evidence>
<dbReference type="PANTHER" id="PTHR43547">
    <property type="entry name" value="TWO-COMPONENT HISTIDINE KINASE"/>
    <property type="match status" value="1"/>
</dbReference>
<evidence type="ECO:0000259" key="11">
    <source>
        <dbReference type="PROSITE" id="PS50110"/>
    </source>
</evidence>
<evidence type="ECO:0000256" key="3">
    <source>
        <dbReference type="ARBA" id="ARBA00018672"/>
    </source>
</evidence>
<name>A0ABU4JSR0_9CLOT</name>